<organism evidence="2 3">
    <name type="scientific">Trichoderma parareesei</name>
    <name type="common">Filamentous fungus</name>
    <dbReference type="NCBI Taxonomy" id="858221"/>
    <lineage>
        <taxon>Eukaryota</taxon>
        <taxon>Fungi</taxon>
        <taxon>Dikarya</taxon>
        <taxon>Ascomycota</taxon>
        <taxon>Pezizomycotina</taxon>
        <taxon>Sordariomycetes</taxon>
        <taxon>Hypocreomycetidae</taxon>
        <taxon>Hypocreales</taxon>
        <taxon>Hypocreaceae</taxon>
        <taxon>Trichoderma</taxon>
    </lineage>
</organism>
<sequence>MSFSWLLGNVQRHHGSWLSRHVLQQSQEVPTALNGVQLNIVTAPFRPVPRPSEPVVPSLETESDPEADGPGRLPVWDTDEAPDPIRPQATILYACSPPLSTLVNPPAVAEASLEASSTHDACIVHVLASSVYGILPAIQLQSRRGNPLP</sequence>
<feature type="region of interest" description="Disordered" evidence="1">
    <location>
        <begin position="47"/>
        <end position="81"/>
    </location>
</feature>
<proteinExistence type="predicted"/>
<accession>A0A2H3A2I3</accession>
<evidence type="ECO:0000313" key="3">
    <source>
        <dbReference type="Proteomes" id="UP000219286"/>
    </source>
</evidence>
<dbReference type="Proteomes" id="UP000219286">
    <property type="component" value="Unassembled WGS sequence"/>
</dbReference>
<name>A0A2H3A2I3_TRIPA</name>
<gene>
    <name evidence="2" type="ORF">A9Z42_0062170</name>
</gene>
<dbReference type="AlphaFoldDB" id="A0A2H3A2I3"/>
<keyword evidence="3" id="KW-1185">Reference proteome</keyword>
<evidence type="ECO:0000256" key="1">
    <source>
        <dbReference type="SAM" id="MobiDB-lite"/>
    </source>
</evidence>
<reference evidence="2 3" key="1">
    <citation type="journal article" date="2015" name="Genome Announc.">
        <title>Genome sequence and annotation of Trichoderma parareesei, the ancestor of the cellulase producer Trichoderma reesei.</title>
        <authorList>
            <person name="Yang D."/>
            <person name="Pomraning K."/>
            <person name="Kopchinskiy A."/>
            <person name="Karimi Aghcheh R."/>
            <person name="Atanasova L."/>
            <person name="Chenthamara K."/>
            <person name="Baker S.E."/>
            <person name="Zhang R."/>
            <person name="Shen Q."/>
            <person name="Freitag M."/>
            <person name="Kubicek C.P."/>
            <person name="Druzhinina I.S."/>
        </authorList>
    </citation>
    <scope>NUCLEOTIDE SEQUENCE [LARGE SCALE GENOMIC DNA]</scope>
    <source>
        <strain evidence="2 3">CBS 125925</strain>
    </source>
</reference>
<protein>
    <submittedName>
        <fullName evidence="2">Uncharacterized protein</fullName>
    </submittedName>
</protein>
<comment type="caution">
    <text evidence="2">The sequence shown here is derived from an EMBL/GenBank/DDBJ whole genome shotgun (WGS) entry which is preliminary data.</text>
</comment>
<evidence type="ECO:0000313" key="2">
    <source>
        <dbReference type="EMBL" id="OTA05524.1"/>
    </source>
</evidence>
<dbReference type="EMBL" id="LFMI01000611">
    <property type="protein sequence ID" value="OTA05524.1"/>
    <property type="molecule type" value="Genomic_DNA"/>
</dbReference>